<dbReference type="Proteomes" id="UP000507470">
    <property type="component" value="Unassembled WGS sequence"/>
</dbReference>
<keyword evidence="4" id="KW-1185">Reference proteome</keyword>
<dbReference type="InterPro" id="IPR036179">
    <property type="entry name" value="Ig-like_dom_sf"/>
</dbReference>
<keyword evidence="1" id="KW-1133">Transmembrane helix</keyword>
<feature type="domain" description="Ig-like" evidence="2">
    <location>
        <begin position="1"/>
        <end position="75"/>
    </location>
</feature>
<gene>
    <name evidence="3" type="ORF">MCOR_18300</name>
</gene>
<accession>A0A6J8BEV3</accession>
<evidence type="ECO:0000313" key="4">
    <source>
        <dbReference type="Proteomes" id="UP000507470"/>
    </source>
</evidence>
<name>A0A6J8BEV3_MYTCO</name>
<protein>
    <recommendedName>
        <fullName evidence="2">Ig-like domain-containing protein</fullName>
    </recommendedName>
</protein>
<dbReference type="EMBL" id="CACVKT020003223">
    <property type="protein sequence ID" value="CAC5382478.1"/>
    <property type="molecule type" value="Genomic_DNA"/>
</dbReference>
<keyword evidence="1" id="KW-0812">Transmembrane</keyword>
<evidence type="ECO:0000256" key="1">
    <source>
        <dbReference type="SAM" id="Phobius"/>
    </source>
</evidence>
<dbReference type="Gene3D" id="2.60.40.10">
    <property type="entry name" value="Immunoglobulins"/>
    <property type="match status" value="1"/>
</dbReference>
<feature type="transmembrane region" description="Helical" evidence="1">
    <location>
        <begin position="94"/>
        <end position="114"/>
    </location>
</feature>
<dbReference type="InterPro" id="IPR013783">
    <property type="entry name" value="Ig-like_fold"/>
</dbReference>
<dbReference type="PROSITE" id="PS50835">
    <property type="entry name" value="IG_LIKE"/>
    <property type="match status" value="1"/>
</dbReference>
<keyword evidence="1" id="KW-0472">Membrane</keyword>
<evidence type="ECO:0000259" key="2">
    <source>
        <dbReference type="PROSITE" id="PS50835"/>
    </source>
</evidence>
<dbReference type="SUPFAM" id="SSF48726">
    <property type="entry name" value="Immunoglobulin"/>
    <property type="match status" value="1"/>
</dbReference>
<organism evidence="3 4">
    <name type="scientific">Mytilus coruscus</name>
    <name type="common">Sea mussel</name>
    <dbReference type="NCBI Taxonomy" id="42192"/>
    <lineage>
        <taxon>Eukaryota</taxon>
        <taxon>Metazoa</taxon>
        <taxon>Spiralia</taxon>
        <taxon>Lophotrochozoa</taxon>
        <taxon>Mollusca</taxon>
        <taxon>Bivalvia</taxon>
        <taxon>Autobranchia</taxon>
        <taxon>Pteriomorphia</taxon>
        <taxon>Mytilida</taxon>
        <taxon>Mytiloidea</taxon>
        <taxon>Mytilidae</taxon>
        <taxon>Mytilinae</taxon>
        <taxon>Mytilus</taxon>
    </lineage>
</organism>
<dbReference type="AlphaFoldDB" id="A0A6J8BEV3"/>
<sequence>MNHECPSMKEVHFDCLSNNRLPKQTVAWLNNTVGRQESHNLSTACLYFDNIRRIDGGIYICRGEQEGKRVTKNVTLNVLFTYSSEDKPLSSKDVVIIVLLVLIAVLLAVTGIYVQNSNHIISTNDTIDVDNMNIIQMSEEQHSSLSINNSDTPEHLDNGYEYPYTTLVTNSEDEDSHVYITTKQNSINENTYPSINAACEQSVEIV</sequence>
<proteinExistence type="predicted"/>
<evidence type="ECO:0000313" key="3">
    <source>
        <dbReference type="EMBL" id="CAC5382478.1"/>
    </source>
</evidence>
<dbReference type="InterPro" id="IPR007110">
    <property type="entry name" value="Ig-like_dom"/>
</dbReference>
<reference evidence="3 4" key="1">
    <citation type="submission" date="2020-06" db="EMBL/GenBank/DDBJ databases">
        <authorList>
            <person name="Li R."/>
            <person name="Bekaert M."/>
        </authorList>
    </citation>
    <scope>NUCLEOTIDE SEQUENCE [LARGE SCALE GENOMIC DNA]</scope>
    <source>
        <strain evidence="4">wild</strain>
    </source>
</reference>